<evidence type="ECO:0000313" key="2">
    <source>
        <dbReference type="Proteomes" id="UP001162131"/>
    </source>
</evidence>
<sequence length="105" mass="12333">MLNNAEKPNERIRWPDEIEEILQTVPRLIACAKNEFVLGSPKCFMCLQWRLTVWTKLDAIFKYYQAQILQIDDIILLTSTRRNRKCFYSSNLLCSSSVCQISSRN</sequence>
<name>A0AAU9KG71_9CILI</name>
<dbReference type="AlphaFoldDB" id="A0AAU9KG71"/>
<accession>A0AAU9KG71</accession>
<dbReference type="EMBL" id="CAJZBQ010000064">
    <property type="protein sequence ID" value="CAG9336298.1"/>
    <property type="molecule type" value="Genomic_DNA"/>
</dbReference>
<evidence type="ECO:0000313" key="1">
    <source>
        <dbReference type="EMBL" id="CAG9336298.1"/>
    </source>
</evidence>
<protein>
    <submittedName>
        <fullName evidence="1">Uncharacterized protein</fullName>
    </submittedName>
</protein>
<reference evidence="1" key="1">
    <citation type="submission" date="2021-09" db="EMBL/GenBank/DDBJ databases">
        <authorList>
            <consortium name="AG Swart"/>
            <person name="Singh M."/>
            <person name="Singh A."/>
            <person name="Seah K."/>
            <person name="Emmerich C."/>
        </authorList>
    </citation>
    <scope>NUCLEOTIDE SEQUENCE</scope>
    <source>
        <strain evidence="1">ATCC30299</strain>
    </source>
</reference>
<comment type="caution">
    <text evidence="1">The sequence shown here is derived from an EMBL/GenBank/DDBJ whole genome shotgun (WGS) entry which is preliminary data.</text>
</comment>
<keyword evidence="2" id="KW-1185">Reference proteome</keyword>
<organism evidence="1 2">
    <name type="scientific">Blepharisma stoltei</name>
    <dbReference type="NCBI Taxonomy" id="1481888"/>
    <lineage>
        <taxon>Eukaryota</taxon>
        <taxon>Sar</taxon>
        <taxon>Alveolata</taxon>
        <taxon>Ciliophora</taxon>
        <taxon>Postciliodesmatophora</taxon>
        <taxon>Heterotrichea</taxon>
        <taxon>Heterotrichida</taxon>
        <taxon>Blepharismidae</taxon>
        <taxon>Blepharisma</taxon>
    </lineage>
</organism>
<dbReference type="Proteomes" id="UP001162131">
    <property type="component" value="Unassembled WGS sequence"/>
</dbReference>
<proteinExistence type="predicted"/>
<gene>
    <name evidence="1" type="ORF">BSTOLATCC_MIC66176</name>
</gene>